<dbReference type="EMBL" id="SOHJ01000002">
    <property type="protein sequence ID" value="TFD62954.1"/>
    <property type="molecule type" value="Genomic_DNA"/>
</dbReference>
<gene>
    <name evidence="1" type="ORF">E3T39_02425</name>
</gene>
<comment type="caution">
    <text evidence="1">The sequence shown here is derived from an EMBL/GenBank/DDBJ whole genome shotgun (WGS) entry which is preliminary data.</text>
</comment>
<proteinExistence type="predicted"/>
<sequence>MWLLIVLAVPLVGAFIWLS</sequence>
<reference evidence="1 2" key="1">
    <citation type="submission" date="2019-03" db="EMBL/GenBank/DDBJ databases">
        <title>Genomics of glacier-inhabiting Cryobacterium strains.</title>
        <authorList>
            <person name="Liu Q."/>
            <person name="Xin Y.-H."/>
        </authorList>
    </citation>
    <scope>NUCLEOTIDE SEQUENCE [LARGE SCALE GENOMIC DNA]</scope>
    <source>
        <strain evidence="1 2">Sr39</strain>
    </source>
</reference>
<dbReference type="Proteomes" id="UP000298170">
    <property type="component" value="Unassembled WGS sequence"/>
</dbReference>
<protein>
    <submittedName>
        <fullName evidence="1">Uncharacterized protein</fullName>
    </submittedName>
</protein>
<evidence type="ECO:0000313" key="2">
    <source>
        <dbReference type="Proteomes" id="UP000298170"/>
    </source>
</evidence>
<evidence type="ECO:0000313" key="1">
    <source>
        <dbReference type="EMBL" id="TFD62954.1"/>
    </source>
</evidence>
<organism evidence="1 2">
    <name type="scientific">Cryobacterium suzukii</name>
    <dbReference type="NCBI Taxonomy" id="1259198"/>
    <lineage>
        <taxon>Bacteria</taxon>
        <taxon>Bacillati</taxon>
        <taxon>Actinomycetota</taxon>
        <taxon>Actinomycetes</taxon>
        <taxon>Micrococcales</taxon>
        <taxon>Microbacteriaceae</taxon>
        <taxon>Cryobacterium</taxon>
    </lineage>
</organism>
<name>A0A4R9AJF5_9MICO</name>
<dbReference type="AlphaFoldDB" id="A0A4R9AJF5"/>
<accession>A0A4R9AJF5</accession>
<keyword evidence="2" id="KW-1185">Reference proteome</keyword>